<accession>A0A7H9DZB9</accession>
<dbReference type="EMBL" id="CP046639">
    <property type="protein sequence ID" value="QLL66895.1"/>
    <property type="molecule type" value="Genomic_DNA"/>
</dbReference>
<feature type="region of interest" description="Disordered" evidence="1">
    <location>
        <begin position="479"/>
        <end position="554"/>
    </location>
</feature>
<evidence type="ECO:0000313" key="3">
    <source>
        <dbReference type="Proteomes" id="UP000510938"/>
    </source>
</evidence>
<dbReference type="RefSeq" id="WP_180843457.1">
    <property type="nucleotide sequence ID" value="NZ_CP046639.1"/>
</dbReference>
<feature type="compositionally biased region" description="Polar residues" evidence="1">
    <location>
        <begin position="540"/>
        <end position="554"/>
    </location>
</feature>
<feature type="compositionally biased region" description="Polar residues" evidence="1">
    <location>
        <begin position="487"/>
        <end position="516"/>
    </location>
</feature>
<name>A0A7H9DZB9_ANAPH</name>
<feature type="compositionally biased region" description="Basic and acidic residues" evidence="1">
    <location>
        <begin position="522"/>
        <end position="537"/>
    </location>
</feature>
<reference evidence="2 3" key="1">
    <citation type="submission" date="2019-12" db="EMBL/GenBank/DDBJ databases">
        <title>A sheep strain of Anaplasma phagocytophilum contains multiple genomes.</title>
        <authorList>
            <person name="Barbet A.F."/>
            <person name="Crosby F.L."/>
            <person name="Eskeland S."/>
            <person name="Stuen S."/>
            <person name="Granquist E.G."/>
            <person name="Munderloh U.G."/>
        </authorList>
    </citation>
    <scope>NUCLEOTIDE SEQUENCE [LARGE SCALE GENOMIC DNA]</scope>
    <source>
        <strain evidence="2 3">Norway Variant 1</strain>
    </source>
</reference>
<sequence length="554" mass="62710">MPGKITDSALKMQDIRLVGAKLLLLALNEATTENSVRLLCYKEVLDGALARVDLPRMYLSVNDQHYDYAEIAKTYDDMPQDERLSLFPVEEICRKTGITPEKYASEIDHKGNRRELFCKFRLIFEKSKAADVTGKACIPNPLLIEELISTLNQSSVLAYPSMLVSAASVTADKESAYLYPIDTFDYDTLGDKILKSESGAPIRHSVHMQCTDPNKISVYLHFFPTSWIGGLMSSHSRYDLSINEETQCIEYSNLYTHIALPAAANPIPDDKWLLPMPEHFLDTEKVNSAISEKDDFRHQLDNFPADYPQDQFIVSGTLDNISIRIQEMFSLHKPPKNNSIHIMQEYAEILELIERCEVLMKYSKTFTVKPKHRVAKLEDTHLAVESEKSDTESSIAGIAAPSTHEATDETHAKTSAAYRETSMIHEETDISHSETTTWWQHIGNNVRSAYTAVRDLFLYIVRFFQRVCSTVADCFHTPDDEDHFARDNTQTSSSEDSRTNDYSLLQEETSKSSIANRASDAPTKEHITPPKEAHLLDSVDISQVAQHSKSNLER</sequence>
<protein>
    <submittedName>
        <fullName evidence="2">Uncharacterized protein</fullName>
    </submittedName>
</protein>
<dbReference type="AlphaFoldDB" id="A0A7H9DZB9"/>
<proteinExistence type="predicted"/>
<evidence type="ECO:0000256" key="1">
    <source>
        <dbReference type="SAM" id="MobiDB-lite"/>
    </source>
</evidence>
<organism evidence="2 3">
    <name type="scientific">Anaplasma phagocytophilum str. Norway variant1</name>
    <dbReference type="NCBI Taxonomy" id="1392506"/>
    <lineage>
        <taxon>Bacteria</taxon>
        <taxon>Pseudomonadati</taxon>
        <taxon>Pseudomonadota</taxon>
        <taxon>Alphaproteobacteria</taxon>
        <taxon>Rickettsiales</taxon>
        <taxon>Anaplasmataceae</taxon>
        <taxon>Anaplasma</taxon>
        <taxon>phagocytophilum group</taxon>
    </lineage>
</organism>
<evidence type="ECO:0000313" key="2">
    <source>
        <dbReference type="EMBL" id="QLL66895.1"/>
    </source>
</evidence>
<gene>
    <name evidence="2" type="ORF">O998_03860</name>
</gene>
<dbReference type="Proteomes" id="UP000510938">
    <property type="component" value="Chromosome"/>
</dbReference>